<dbReference type="Proteomes" id="UP001199314">
    <property type="component" value="Unassembled WGS sequence"/>
</dbReference>
<keyword evidence="2" id="KW-1185">Reference proteome</keyword>
<name>A0ABS7XKW7_9FLAO</name>
<evidence type="ECO:0000313" key="2">
    <source>
        <dbReference type="Proteomes" id="UP001199314"/>
    </source>
</evidence>
<evidence type="ECO:0000313" key="1">
    <source>
        <dbReference type="EMBL" id="MBZ9779593.1"/>
    </source>
</evidence>
<proteinExistence type="predicted"/>
<gene>
    <name evidence="1" type="ORF">LB452_11740</name>
</gene>
<sequence>MKQLYFILIIVLLASCQDEEFFEQVEDTTSLSSQSELSNLISRLTQNPTAFDDFIDNSSSIQIEFPYEVKVNSETTYTLNEFSDYQPLIQELPPQSEDYTININFPVNVSLPNYEVLTIQNQAEFLALDASVEGSSEINCLEYNFPIDINSFDVDNGITNRRTIQNKAQLYNLIQDLKQNNGFYQFIYPITVTVEGQAQSLSSNLDLNSTIDNLDEDCFNPSLLTNNSYRMEQFIAFITSNQFGVLNFIDEGQNKTLDYENYRFTFNTDANIFVKNLISGETFSGDWSAEINDDNLNLDLDFEENDILEELEEDWIVEGFANPNRIILNDENNLSENSILIFEKI</sequence>
<organism evidence="1 2">
    <name type="scientific">Psychroflexus longus</name>
    <dbReference type="NCBI Taxonomy" id="2873596"/>
    <lineage>
        <taxon>Bacteria</taxon>
        <taxon>Pseudomonadati</taxon>
        <taxon>Bacteroidota</taxon>
        <taxon>Flavobacteriia</taxon>
        <taxon>Flavobacteriales</taxon>
        <taxon>Flavobacteriaceae</taxon>
        <taxon>Psychroflexus</taxon>
    </lineage>
</organism>
<dbReference type="PROSITE" id="PS51257">
    <property type="entry name" value="PROKAR_LIPOPROTEIN"/>
    <property type="match status" value="1"/>
</dbReference>
<dbReference type="RefSeq" id="WP_224461931.1">
    <property type="nucleotide sequence ID" value="NZ_JAIQZE010000014.1"/>
</dbReference>
<reference evidence="2" key="1">
    <citation type="submission" date="2023-07" db="EMBL/GenBank/DDBJ databases">
        <title>Novel species isolated from saline lakes on Tibetan Plateau.</title>
        <authorList>
            <person name="Lu H."/>
        </authorList>
    </citation>
    <scope>NUCLEOTIDE SEQUENCE [LARGE SCALE GENOMIC DNA]</scope>
    <source>
        <strain evidence="2">CAK8W</strain>
    </source>
</reference>
<accession>A0ABS7XKW7</accession>
<comment type="caution">
    <text evidence="1">The sequence shown here is derived from an EMBL/GenBank/DDBJ whole genome shotgun (WGS) entry which is preliminary data.</text>
</comment>
<evidence type="ECO:0008006" key="3">
    <source>
        <dbReference type="Google" id="ProtNLM"/>
    </source>
</evidence>
<dbReference type="EMBL" id="JAIQZE010000014">
    <property type="protein sequence ID" value="MBZ9779593.1"/>
    <property type="molecule type" value="Genomic_DNA"/>
</dbReference>
<protein>
    <recommendedName>
        <fullName evidence="3">Lipoprotein</fullName>
    </recommendedName>
</protein>